<sequence>MSTGKVKKFLYAFVHIIAPIMYLAISLIWGYLFTSKPLWINITDNLSILAIWYIIISILWLVNIAYIDKQAEILSKKSEKPNTK</sequence>
<proteinExistence type="predicted"/>
<organism evidence="2 3">
    <name type="scientific">Virgibacillus phasianinus</name>
    <dbReference type="NCBI Taxonomy" id="2017483"/>
    <lineage>
        <taxon>Bacteria</taxon>
        <taxon>Bacillati</taxon>
        <taxon>Bacillota</taxon>
        <taxon>Bacilli</taxon>
        <taxon>Bacillales</taxon>
        <taxon>Bacillaceae</taxon>
        <taxon>Virgibacillus</taxon>
    </lineage>
</organism>
<feature type="transmembrane region" description="Helical" evidence="1">
    <location>
        <begin position="46"/>
        <end position="67"/>
    </location>
</feature>
<evidence type="ECO:0000313" key="3">
    <source>
        <dbReference type="Proteomes" id="UP000198312"/>
    </source>
</evidence>
<evidence type="ECO:0000256" key="1">
    <source>
        <dbReference type="SAM" id="Phobius"/>
    </source>
</evidence>
<keyword evidence="1" id="KW-0812">Transmembrane</keyword>
<keyword evidence="3" id="KW-1185">Reference proteome</keyword>
<feature type="transmembrane region" description="Helical" evidence="1">
    <location>
        <begin position="12"/>
        <end position="34"/>
    </location>
</feature>
<gene>
    <name evidence="2" type="ORF">CFK37_17910</name>
</gene>
<dbReference type="AlphaFoldDB" id="A0A220U6Z5"/>
<dbReference type="Proteomes" id="UP000198312">
    <property type="component" value="Chromosome"/>
</dbReference>
<accession>A0A220U6Z5</accession>
<dbReference type="EMBL" id="CP022315">
    <property type="protein sequence ID" value="ASK63899.1"/>
    <property type="molecule type" value="Genomic_DNA"/>
</dbReference>
<reference evidence="2 3" key="1">
    <citation type="submission" date="2017-07" db="EMBL/GenBank/DDBJ databases">
        <title>Virgibacillus sp. LM2416.</title>
        <authorList>
            <person name="Tak E.J."/>
            <person name="Bae J.-W."/>
        </authorList>
    </citation>
    <scope>NUCLEOTIDE SEQUENCE [LARGE SCALE GENOMIC DNA]</scope>
    <source>
        <strain evidence="2 3">LM2416</strain>
    </source>
</reference>
<keyword evidence="1" id="KW-1133">Transmembrane helix</keyword>
<name>A0A220U6Z5_9BACI</name>
<keyword evidence="1" id="KW-0472">Membrane</keyword>
<protein>
    <submittedName>
        <fullName evidence="2">Uncharacterized protein</fullName>
    </submittedName>
</protein>
<dbReference type="KEGG" id="vil:CFK37_17910"/>
<evidence type="ECO:0000313" key="2">
    <source>
        <dbReference type="EMBL" id="ASK63899.1"/>
    </source>
</evidence>